<dbReference type="AlphaFoldDB" id="A0A167F9T7"/>
<dbReference type="Proteomes" id="UP000317257">
    <property type="component" value="Unassembled WGS sequence"/>
</dbReference>
<organism evidence="12 14">
    <name type="scientific">Metarhizium rileyi (strain RCEF 4871)</name>
    <name type="common">Nomuraea rileyi</name>
    <dbReference type="NCBI Taxonomy" id="1649241"/>
    <lineage>
        <taxon>Eukaryota</taxon>
        <taxon>Fungi</taxon>
        <taxon>Dikarya</taxon>
        <taxon>Ascomycota</taxon>
        <taxon>Pezizomycotina</taxon>
        <taxon>Sordariomycetes</taxon>
        <taxon>Hypocreomycetidae</taxon>
        <taxon>Hypocreales</taxon>
        <taxon>Clavicipitaceae</taxon>
        <taxon>Metarhizium</taxon>
    </lineage>
</organism>
<dbReference type="Proteomes" id="UP000243498">
    <property type="component" value="Unassembled WGS sequence"/>
</dbReference>
<dbReference type="PANTHER" id="PTHR24343">
    <property type="entry name" value="SERINE/THREONINE KINASE"/>
    <property type="match status" value="1"/>
</dbReference>
<name>A0A167F9T7_METRR</name>
<evidence type="ECO:0000313" key="13">
    <source>
        <dbReference type="EMBL" id="TWU74682.1"/>
    </source>
</evidence>
<dbReference type="OrthoDB" id="4062651at2759"/>
<accession>A0A5C6GAC0</accession>
<dbReference type="InterPro" id="IPR011009">
    <property type="entry name" value="Kinase-like_dom_sf"/>
</dbReference>
<evidence type="ECO:0000313" key="15">
    <source>
        <dbReference type="Proteomes" id="UP000317257"/>
    </source>
</evidence>
<feature type="region of interest" description="Disordered" evidence="9">
    <location>
        <begin position="93"/>
        <end position="124"/>
    </location>
</feature>
<comment type="caution">
    <text evidence="12">The sequence shown here is derived from an EMBL/GenBank/DDBJ whole genome shotgun (WGS) entry which is preliminary data.</text>
</comment>
<evidence type="ECO:0000313" key="14">
    <source>
        <dbReference type="Proteomes" id="UP000243498"/>
    </source>
</evidence>
<dbReference type="OMA" id="FPPEKKY"/>
<dbReference type="PANTHER" id="PTHR24343:SF191">
    <property type="entry name" value="SERINE_THREONINE PROTEIN KINASE"/>
    <property type="match status" value="1"/>
</dbReference>
<evidence type="ECO:0000256" key="1">
    <source>
        <dbReference type="ARBA" id="ARBA00012513"/>
    </source>
</evidence>
<feature type="chain" id="PRO_5007886274" description="non-specific serine/threonine protein kinase" evidence="10">
    <location>
        <begin position="22"/>
        <end position="769"/>
    </location>
</feature>
<dbReference type="GO" id="GO:0030003">
    <property type="term" value="P:intracellular monoatomic cation homeostasis"/>
    <property type="evidence" value="ECO:0007669"/>
    <property type="project" value="TreeGrafter"/>
</dbReference>
<evidence type="ECO:0000259" key="11">
    <source>
        <dbReference type="PROSITE" id="PS50011"/>
    </source>
</evidence>
<keyword evidence="2" id="KW-0723">Serine/threonine-protein kinase</keyword>
<gene>
    <name evidence="13" type="ORF">ED733_004398</name>
    <name evidence="12" type="ORF">NOR_03728</name>
</gene>
<reference evidence="12 14" key="1">
    <citation type="journal article" date="2016" name="Genome Biol. Evol.">
        <title>Divergent and convergent evolution of fungal pathogenicity.</title>
        <authorList>
            <person name="Shang Y."/>
            <person name="Xiao G."/>
            <person name="Zheng P."/>
            <person name="Cen K."/>
            <person name="Zhan S."/>
            <person name="Wang C."/>
        </authorList>
    </citation>
    <scope>NUCLEOTIDE SEQUENCE [LARGE SCALE GENOMIC DNA]</scope>
    <source>
        <strain evidence="12 14">RCEF 4871</strain>
    </source>
</reference>
<keyword evidence="5 12" id="KW-0418">Kinase</keyword>
<evidence type="ECO:0000256" key="4">
    <source>
        <dbReference type="ARBA" id="ARBA00022741"/>
    </source>
</evidence>
<evidence type="ECO:0000256" key="3">
    <source>
        <dbReference type="ARBA" id="ARBA00022679"/>
    </source>
</evidence>
<dbReference type="Pfam" id="PF00069">
    <property type="entry name" value="Pkinase"/>
    <property type="match status" value="1"/>
</dbReference>
<evidence type="ECO:0000313" key="12">
    <source>
        <dbReference type="EMBL" id="OAA44974.1"/>
    </source>
</evidence>
<comment type="catalytic activity">
    <reaction evidence="7">
        <text>L-threonyl-[protein] + ATP = O-phospho-L-threonyl-[protein] + ADP + H(+)</text>
        <dbReference type="Rhea" id="RHEA:46608"/>
        <dbReference type="Rhea" id="RHEA-COMP:11060"/>
        <dbReference type="Rhea" id="RHEA-COMP:11605"/>
        <dbReference type="ChEBI" id="CHEBI:15378"/>
        <dbReference type="ChEBI" id="CHEBI:30013"/>
        <dbReference type="ChEBI" id="CHEBI:30616"/>
        <dbReference type="ChEBI" id="CHEBI:61977"/>
        <dbReference type="ChEBI" id="CHEBI:456216"/>
        <dbReference type="EC" id="2.7.11.1"/>
    </reaction>
</comment>
<accession>A0A167F9T7</accession>
<dbReference type="PROSITE" id="PS00108">
    <property type="entry name" value="PROTEIN_KINASE_ST"/>
    <property type="match status" value="1"/>
</dbReference>
<comment type="catalytic activity">
    <reaction evidence="8">
        <text>L-seryl-[protein] + ATP = O-phospho-L-seryl-[protein] + ADP + H(+)</text>
        <dbReference type="Rhea" id="RHEA:17989"/>
        <dbReference type="Rhea" id="RHEA-COMP:9863"/>
        <dbReference type="Rhea" id="RHEA-COMP:11604"/>
        <dbReference type="ChEBI" id="CHEBI:15378"/>
        <dbReference type="ChEBI" id="CHEBI:29999"/>
        <dbReference type="ChEBI" id="CHEBI:30616"/>
        <dbReference type="ChEBI" id="CHEBI:83421"/>
        <dbReference type="ChEBI" id="CHEBI:456216"/>
        <dbReference type="EC" id="2.7.11.1"/>
    </reaction>
</comment>
<keyword evidence="10" id="KW-0732">Signal</keyword>
<dbReference type="EMBL" id="SBHS01000010">
    <property type="protein sequence ID" value="TWU74682.1"/>
    <property type="molecule type" value="Genomic_DNA"/>
</dbReference>
<dbReference type="SMART" id="SM00220">
    <property type="entry name" value="S_TKc"/>
    <property type="match status" value="1"/>
</dbReference>
<keyword evidence="6" id="KW-0067">ATP-binding</keyword>
<evidence type="ECO:0000256" key="10">
    <source>
        <dbReference type="SAM" id="SignalP"/>
    </source>
</evidence>
<feature type="region of interest" description="Disordered" evidence="9">
    <location>
        <begin position="30"/>
        <end position="60"/>
    </location>
</feature>
<feature type="compositionally biased region" description="Basic residues" evidence="9">
    <location>
        <begin position="202"/>
        <end position="212"/>
    </location>
</feature>
<feature type="region of interest" description="Disordered" evidence="9">
    <location>
        <begin position="329"/>
        <end position="369"/>
    </location>
</feature>
<keyword evidence="3" id="KW-0808">Transferase</keyword>
<dbReference type="GO" id="GO:0005829">
    <property type="term" value="C:cytosol"/>
    <property type="evidence" value="ECO:0007669"/>
    <property type="project" value="TreeGrafter"/>
</dbReference>
<keyword evidence="14" id="KW-1185">Reference proteome</keyword>
<protein>
    <recommendedName>
        <fullName evidence="1">non-specific serine/threonine protein kinase</fullName>
        <ecNumber evidence="1">2.7.11.1</ecNumber>
    </recommendedName>
</protein>
<feature type="region of interest" description="Disordered" evidence="9">
    <location>
        <begin position="141"/>
        <end position="281"/>
    </location>
</feature>
<dbReference type="InterPro" id="IPR000719">
    <property type="entry name" value="Prot_kinase_dom"/>
</dbReference>
<evidence type="ECO:0000256" key="5">
    <source>
        <dbReference type="ARBA" id="ARBA00022777"/>
    </source>
</evidence>
<evidence type="ECO:0000256" key="6">
    <source>
        <dbReference type="ARBA" id="ARBA00022840"/>
    </source>
</evidence>
<dbReference type="EC" id="2.7.11.1" evidence="1"/>
<evidence type="ECO:0000256" key="9">
    <source>
        <dbReference type="SAM" id="MobiDB-lite"/>
    </source>
</evidence>
<feature type="compositionally biased region" description="Polar residues" evidence="9">
    <location>
        <begin position="142"/>
        <end position="164"/>
    </location>
</feature>
<feature type="compositionally biased region" description="Low complexity" evidence="9">
    <location>
        <begin position="42"/>
        <end position="60"/>
    </location>
</feature>
<evidence type="ECO:0000256" key="2">
    <source>
        <dbReference type="ARBA" id="ARBA00022527"/>
    </source>
</evidence>
<keyword evidence="4" id="KW-0547">Nucleotide-binding</keyword>
<reference evidence="15" key="2">
    <citation type="submission" date="2018-12" db="EMBL/GenBank/DDBJ databases">
        <title>The complete genome of Metarhizium rileyi, a key fungal pathogen of Lepidoptera.</title>
        <authorList>
            <person name="Binneck E."/>
            <person name="Lastra C.C.L."/>
            <person name="Sosa-Gomez D.R."/>
        </authorList>
    </citation>
    <scope>NUCLEOTIDE SEQUENCE [LARGE SCALE GENOMIC DNA]</scope>
    <source>
        <strain evidence="15">Cep018-CH2</strain>
    </source>
</reference>
<dbReference type="EMBL" id="AZHC01000009">
    <property type="protein sequence ID" value="OAA44974.1"/>
    <property type="molecule type" value="Genomic_DNA"/>
</dbReference>
<dbReference type="GO" id="GO:0004674">
    <property type="term" value="F:protein serine/threonine kinase activity"/>
    <property type="evidence" value="ECO:0007669"/>
    <property type="project" value="UniProtKB-KW"/>
</dbReference>
<dbReference type="Gene3D" id="1.10.510.10">
    <property type="entry name" value="Transferase(Phosphotransferase) domain 1"/>
    <property type="match status" value="1"/>
</dbReference>
<evidence type="ECO:0000256" key="7">
    <source>
        <dbReference type="ARBA" id="ARBA00047899"/>
    </source>
</evidence>
<reference evidence="13" key="3">
    <citation type="journal article" date="2019" name="Microbiol. Resour. Announc.">
        <title>Genome Sequence of Metarhizium rileyi, a Microbial Control Agent for Lepidoptera.</title>
        <authorList>
            <person name="Binneck E."/>
            <person name="Lastra C.C.L."/>
            <person name="Sosa-Gomez D.R."/>
        </authorList>
    </citation>
    <scope>NUCLEOTIDE SEQUENCE</scope>
    <source>
        <strain evidence="13">Cep018-CH2</strain>
    </source>
</reference>
<proteinExistence type="predicted"/>
<dbReference type="InterPro" id="IPR008271">
    <property type="entry name" value="Ser/Thr_kinase_AS"/>
</dbReference>
<feature type="compositionally biased region" description="Polar residues" evidence="9">
    <location>
        <begin position="231"/>
        <end position="259"/>
    </location>
</feature>
<sequence>MSGPFLSLALLTFSCFTHNTARVTPLAVTKHPAPPLASSVSAKQPEAPTPTPAAADCSTTTSATWDSLSVPYYSSSYSSSPRQFPSDITDSIVEEGGVTSGTDSPIEPVTPVSGGRHSRDFTTLHNPLYNHDIDYPALQRAHTAQSPPTLTSNKGPLLVSQTSAPPAPLIASDPPSTARAAEPEASLHAPLQRRSTRGSTRSLRRTMSRLFRRSNSTLEKDREYAVVDTPSPISESAPQSTSYLNGSAAPSSRYPNGNKSSTTTRSSSPPSPGSPLEMAPSRRSAIDANSTLPNTADFQKKIRASTGLTLRGRAVNFVGATMGRGSRLDKVPRRASSFDMADRPPVPTLPKHVDEEKTYPPERLPWPLPPDAGTGAKARRMSLSLPDDFTVDVAELLSEFEYQHKLLGRHGKHLGKGAASKVTLMVRKGCPGELYAVKEFRGKSNRESQEDYEKKIKSEFSIGKSLHHPNIVETIRLCTDHGRWNHVMEYCSEGDLFGLVQKGFFKGEDKKKDRLCLFKQLIQGVNYLHANGIAHRDVKLENLLLTKDSKLKITDFGVSEVFSGTHPGLREAGGQCGQNMGHVRLCSPGICGSEPYIAPEVLDKKDSYDPRALDVWGSAIVMIYLTFGGAIWSRAQLGNAHYDKLVKGWNKWYEKHPECDACITDTDYPNFYALDVGVNPPALRRILLQMLNPDPTKRITINEVVNNRWMKNVECCQLESYDDPAQFIDATKKDYSSKISSKKIFCHNHLPPKTGGSHSLGKMPGAAGY</sequence>
<feature type="signal peptide" evidence="10">
    <location>
        <begin position="1"/>
        <end position="21"/>
    </location>
</feature>
<dbReference type="STRING" id="1081105.A0A167F9T7"/>
<feature type="domain" description="Protein kinase" evidence="11">
    <location>
        <begin position="408"/>
        <end position="710"/>
    </location>
</feature>
<feature type="compositionally biased region" description="Basic and acidic residues" evidence="9">
    <location>
        <begin position="351"/>
        <end position="360"/>
    </location>
</feature>
<evidence type="ECO:0000256" key="8">
    <source>
        <dbReference type="ARBA" id="ARBA00048679"/>
    </source>
</evidence>
<dbReference type="SUPFAM" id="SSF56112">
    <property type="entry name" value="Protein kinase-like (PK-like)"/>
    <property type="match status" value="1"/>
</dbReference>
<dbReference type="PROSITE" id="PS50011">
    <property type="entry name" value="PROTEIN_KINASE_DOM"/>
    <property type="match status" value="1"/>
</dbReference>
<dbReference type="GO" id="GO:0005524">
    <property type="term" value="F:ATP binding"/>
    <property type="evidence" value="ECO:0007669"/>
    <property type="project" value="UniProtKB-KW"/>
</dbReference>